<dbReference type="AlphaFoldDB" id="A0AAW2IS51"/>
<comment type="caution">
    <text evidence="1">The sequence shown here is derived from an EMBL/GenBank/DDBJ whole genome shotgun (WGS) entry which is preliminary data.</text>
</comment>
<dbReference type="EMBL" id="JACGWK010001652">
    <property type="protein sequence ID" value="KAL0284468.1"/>
    <property type="molecule type" value="Genomic_DNA"/>
</dbReference>
<evidence type="ECO:0000313" key="1">
    <source>
        <dbReference type="EMBL" id="KAL0284468.1"/>
    </source>
</evidence>
<organism evidence="1">
    <name type="scientific">Sesamum angustifolium</name>
    <dbReference type="NCBI Taxonomy" id="2727405"/>
    <lineage>
        <taxon>Eukaryota</taxon>
        <taxon>Viridiplantae</taxon>
        <taxon>Streptophyta</taxon>
        <taxon>Embryophyta</taxon>
        <taxon>Tracheophyta</taxon>
        <taxon>Spermatophyta</taxon>
        <taxon>Magnoliopsida</taxon>
        <taxon>eudicotyledons</taxon>
        <taxon>Gunneridae</taxon>
        <taxon>Pentapetalae</taxon>
        <taxon>asterids</taxon>
        <taxon>lamiids</taxon>
        <taxon>Lamiales</taxon>
        <taxon>Pedaliaceae</taxon>
        <taxon>Sesamum</taxon>
    </lineage>
</organism>
<accession>A0AAW2IS51</accession>
<protein>
    <submittedName>
        <fullName evidence="1">Uncharacterized protein</fullName>
    </submittedName>
</protein>
<reference evidence="1" key="2">
    <citation type="journal article" date="2024" name="Plant">
        <title>Genomic evolution and insights into agronomic trait innovations of Sesamum species.</title>
        <authorList>
            <person name="Miao H."/>
            <person name="Wang L."/>
            <person name="Qu L."/>
            <person name="Liu H."/>
            <person name="Sun Y."/>
            <person name="Le M."/>
            <person name="Wang Q."/>
            <person name="Wei S."/>
            <person name="Zheng Y."/>
            <person name="Lin W."/>
            <person name="Duan Y."/>
            <person name="Cao H."/>
            <person name="Xiong S."/>
            <person name="Wang X."/>
            <person name="Wei L."/>
            <person name="Li C."/>
            <person name="Ma Q."/>
            <person name="Ju M."/>
            <person name="Zhao R."/>
            <person name="Li G."/>
            <person name="Mu C."/>
            <person name="Tian Q."/>
            <person name="Mei H."/>
            <person name="Zhang T."/>
            <person name="Gao T."/>
            <person name="Zhang H."/>
        </authorList>
    </citation>
    <scope>NUCLEOTIDE SEQUENCE</scope>
    <source>
        <strain evidence="1">G01</strain>
    </source>
</reference>
<proteinExistence type="predicted"/>
<reference evidence="1" key="1">
    <citation type="submission" date="2020-06" db="EMBL/GenBank/DDBJ databases">
        <authorList>
            <person name="Li T."/>
            <person name="Hu X."/>
            <person name="Zhang T."/>
            <person name="Song X."/>
            <person name="Zhang H."/>
            <person name="Dai N."/>
            <person name="Sheng W."/>
            <person name="Hou X."/>
            <person name="Wei L."/>
        </authorList>
    </citation>
    <scope>NUCLEOTIDE SEQUENCE</scope>
    <source>
        <strain evidence="1">G01</strain>
        <tissue evidence="1">Leaf</tissue>
    </source>
</reference>
<sequence>MSSFIHPSNLQRFPFDHFDASWRTAEGDGDRKLYLAALAMIVVGSKQERSAKQKGDLCFPLEVGLDPDDRYKWPYSLCSGVRYGSFLESGKSLSWDRFFLIYTFK</sequence>
<name>A0AAW2IS51_9LAMI</name>
<gene>
    <name evidence="1" type="ORF">Sangu_2825800</name>
</gene>